<dbReference type="Pfam" id="PF12840">
    <property type="entry name" value="HTH_20"/>
    <property type="match status" value="1"/>
</dbReference>
<gene>
    <name evidence="5" type="ORF">EDD38_7057</name>
</gene>
<feature type="domain" description="HTH arsR-type" evidence="4">
    <location>
        <begin position="269"/>
        <end position="361"/>
    </location>
</feature>
<dbReference type="InterPro" id="IPR051081">
    <property type="entry name" value="HTH_MetalResp_TranReg"/>
</dbReference>
<dbReference type="GO" id="GO:0003700">
    <property type="term" value="F:DNA-binding transcription factor activity"/>
    <property type="evidence" value="ECO:0007669"/>
    <property type="project" value="InterPro"/>
</dbReference>
<accession>A0A3N4R8R5</accession>
<evidence type="ECO:0000256" key="3">
    <source>
        <dbReference type="ARBA" id="ARBA00023163"/>
    </source>
</evidence>
<dbReference type="Pfam" id="PF19361">
    <property type="entry name" value="DUF5937"/>
    <property type="match status" value="1"/>
</dbReference>
<evidence type="ECO:0000259" key="4">
    <source>
        <dbReference type="PROSITE" id="PS50987"/>
    </source>
</evidence>
<protein>
    <submittedName>
        <fullName evidence="5">DNA-binding transcriptional ArsR family regulator</fullName>
    </submittedName>
</protein>
<dbReference type="PRINTS" id="PR00778">
    <property type="entry name" value="HTHARSR"/>
</dbReference>
<dbReference type="InterPro" id="IPR011991">
    <property type="entry name" value="ArsR-like_HTH"/>
</dbReference>
<evidence type="ECO:0000256" key="2">
    <source>
        <dbReference type="ARBA" id="ARBA00023125"/>
    </source>
</evidence>
<dbReference type="EMBL" id="RKQG01000003">
    <property type="protein sequence ID" value="RPE27769.1"/>
    <property type="molecule type" value="Genomic_DNA"/>
</dbReference>
<dbReference type="Gene3D" id="1.10.10.10">
    <property type="entry name" value="Winged helix-like DNA-binding domain superfamily/Winged helix DNA-binding domain"/>
    <property type="match status" value="1"/>
</dbReference>
<dbReference type="SUPFAM" id="SSF46785">
    <property type="entry name" value="Winged helix' DNA-binding domain"/>
    <property type="match status" value="1"/>
</dbReference>
<dbReference type="GO" id="GO:0003677">
    <property type="term" value="F:DNA binding"/>
    <property type="evidence" value="ECO:0007669"/>
    <property type="project" value="UniProtKB-KW"/>
</dbReference>
<keyword evidence="3" id="KW-0804">Transcription</keyword>
<dbReference type="InterPro" id="IPR036390">
    <property type="entry name" value="WH_DNA-bd_sf"/>
</dbReference>
<dbReference type="PANTHER" id="PTHR33154">
    <property type="entry name" value="TRANSCRIPTIONAL REGULATOR, ARSR FAMILY"/>
    <property type="match status" value="1"/>
</dbReference>
<dbReference type="NCBIfam" id="NF033788">
    <property type="entry name" value="HTH_metalloreg"/>
    <property type="match status" value="1"/>
</dbReference>
<keyword evidence="6" id="KW-1185">Reference proteome</keyword>
<dbReference type="Proteomes" id="UP000266906">
    <property type="component" value="Unassembled WGS sequence"/>
</dbReference>
<dbReference type="CDD" id="cd00090">
    <property type="entry name" value="HTH_ARSR"/>
    <property type="match status" value="1"/>
</dbReference>
<dbReference type="RefSeq" id="WP_123821268.1">
    <property type="nucleotide sequence ID" value="NZ_JBEYIY010000012.1"/>
</dbReference>
<keyword evidence="1" id="KW-0805">Transcription regulation</keyword>
<dbReference type="InterPro" id="IPR045981">
    <property type="entry name" value="DUF5937"/>
</dbReference>
<evidence type="ECO:0000313" key="6">
    <source>
        <dbReference type="Proteomes" id="UP000266906"/>
    </source>
</evidence>
<reference evidence="5 6" key="1">
    <citation type="submission" date="2018-11" db="EMBL/GenBank/DDBJ databases">
        <title>Sequencing the genomes of 1000 actinobacteria strains.</title>
        <authorList>
            <person name="Klenk H.-P."/>
        </authorList>
    </citation>
    <scope>NUCLEOTIDE SEQUENCE [LARGE SCALE GENOMIC DNA]</scope>
    <source>
        <strain evidence="5 6">DSM 44781</strain>
    </source>
</reference>
<name>A0A3N4R8R5_9ACTN</name>
<keyword evidence="2 5" id="KW-0238">DNA-binding</keyword>
<dbReference type="PANTHER" id="PTHR33154:SF33">
    <property type="entry name" value="TRANSCRIPTIONAL REPRESSOR SDPR"/>
    <property type="match status" value="1"/>
</dbReference>
<organism evidence="5 6">
    <name type="scientific">Kitasatospora cineracea</name>
    <dbReference type="NCBI Taxonomy" id="88074"/>
    <lineage>
        <taxon>Bacteria</taxon>
        <taxon>Bacillati</taxon>
        <taxon>Actinomycetota</taxon>
        <taxon>Actinomycetes</taxon>
        <taxon>Kitasatosporales</taxon>
        <taxon>Streptomycetaceae</taxon>
        <taxon>Kitasatospora</taxon>
    </lineage>
</organism>
<sequence>MTLRIDLAGTPPERIRFGVSPLAELTAMLHVLASPEHHPQLAGWAAGVWAGLRPELAERLREAEFLWRSSRADFLVPARPRATLAAELDEVDAIGDERYAHAALVTTCGSNRRTFADRSPLHDPAARAAALDRAQARGPVQEAFAERLLADPAAVRARVRETLELCAAAFFDAEWPALAARLGRDVRDKAELRRRQGLGAALAEVSAAVAVTPDGGSLVLDKLQDSTAQAGPAGVTFLPSVFGHPHLVAVYAPGWQPVVQYPAADGRRPAAVPLEAVGLRLEALAHPVRLRLVRTLARGPHTTGELARAWELTPPEVSRHLAVLRRAGLLTAHRRGRHVHHVLDLAATGTLGTDLLAAVLR</sequence>
<evidence type="ECO:0000256" key="1">
    <source>
        <dbReference type="ARBA" id="ARBA00023015"/>
    </source>
</evidence>
<evidence type="ECO:0000313" key="5">
    <source>
        <dbReference type="EMBL" id="RPE27769.1"/>
    </source>
</evidence>
<proteinExistence type="predicted"/>
<dbReference type="InterPro" id="IPR036388">
    <property type="entry name" value="WH-like_DNA-bd_sf"/>
</dbReference>
<dbReference type="SMART" id="SM00418">
    <property type="entry name" value="HTH_ARSR"/>
    <property type="match status" value="1"/>
</dbReference>
<comment type="caution">
    <text evidence="5">The sequence shown here is derived from an EMBL/GenBank/DDBJ whole genome shotgun (WGS) entry which is preliminary data.</text>
</comment>
<dbReference type="PROSITE" id="PS50987">
    <property type="entry name" value="HTH_ARSR_2"/>
    <property type="match status" value="1"/>
</dbReference>
<dbReference type="AlphaFoldDB" id="A0A3N4R8R5"/>
<dbReference type="InterPro" id="IPR001845">
    <property type="entry name" value="HTH_ArsR_DNA-bd_dom"/>
</dbReference>